<dbReference type="GO" id="GO:0005524">
    <property type="term" value="F:ATP binding"/>
    <property type="evidence" value="ECO:0007669"/>
    <property type="project" value="UniProtKB-KW"/>
</dbReference>
<keyword evidence="3" id="KW-0067">ATP-binding</keyword>
<dbReference type="Pfam" id="PF10609">
    <property type="entry name" value="ParA"/>
    <property type="match status" value="1"/>
</dbReference>
<comment type="caution">
    <text evidence="8">The sequence shown here is derived from an EMBL/GenBank/DDBJ whole genome shotgun (WGS) entry which is preliminary data.</text>
</comment>
<evidence type="ECO:0000256" key="7">
    <source>
        <dbReference type="SAM" id="MobiDB-lite"/>
    </source>
</evidence>
<dbReference type="PANTHER" id="PTHR42961">
    <property type="entry name" value="IRON-SULFUR PROTEIN NUBPL"/>
    <property type="match status" value="1"/>
</dbReference>
<proteinExistence type="inferred from homology"/>
<feature type="region of interest" description="Disordered" evidence="7">
    <location>
        <begin position="258"/>
        <end position="282"/>
    </location>
</feature>
<comment type="similarity">
    <text evidence="6">Belongs to the Mrp/NBP35 ATP-binding proteins family.</text>
</comment>
<dbReference type="InterPro" id="IPR027417">
    <property type="entry name" value="P-loop_NTPase"/>
</dbReference>
<organism evidence="8 9">
    <name type="scientific">Wallemia hederae</name>
    <dbReference type="NCBI Taxonomy" id="1540922"/>
    <lineage>
        <taxon>Eukaryota</taxon>
        <taxon>Fungi</taxon>
        <taxon>Dikarya</taxon>
        <taxon>Basidiomycota</taxon>
        <taxon>Wallemiomycotina</taxon>
        <taxon>Wallemiomycetes</taxon>
        <taxon>Wallemiales</taxon>
        <taxon>Wallemiaceae</taxon>
        <taxon>Wallemia</taxon>
    </lineage>
</organism>
<dbReference type="Proteomes" id="UP000310189">
    <property type="component" value="Unassembled WGS sequence"/>
</dbReference>
<dbReference type="PANTHER" id="PTHR42961:SF2">
    <property type="entry name" value="IRON-SULFUR PROTEIN NUBPL"/>
    <property type="match status" value="1"/>
</dbReference>
<keyword evidence="1" id="KW-0479">Metal-binding</keyword>
<dbReference type="InterPro" id="IPR019591">
    <property type="entry name" value="Mrp/NBP35_ATP-bd"/>
</dbReference>
<dbReference type="GO" id="GO:0140663">
    <property type="term" value="F:ATP-dependent FeS chaperone activity"/>
    <property type="evidence" value="ECO:0007669"/>
    <property type="project" value="InterPro"/>
</dbReference>
<dbReference type="EMBL" id="SPNW01000038">
    <property type="protein sequence ID" value="TIA88431.1"/>
    <property type="molecule type" value="Genomic_DNA"/>
</dbReference>
<dbReference type="CDD" id="cd02037">
    <property type="entry name" value="Mrp_NBP35"/>
    <property type="match status" value="1"/>
</dbReference>
<keyword evidence="5" id="KW-0411">Iron-sulfur</keyword>
<dbReference type="InterPro" id="IPR044304">
    <property type="entry name" value="NUBPL-like"/>
</dbReference>
<dbReference type="GO" id="GO:0005739">
    <property type="term" value="C:mitochondrion"/>
    <property type="evidence" value="ECO:0007669"/>
    <property type="project" value="TreeGrafter"/>
</dbReference>
<evidence type="ECO:0000256" key="4">
    <source>
        <dbReference type="ARBA" id="ARBA00023004"/>
    </source>
</evidence>
<sequence length="310" mass="33332">MIRNTLVRLSHENPFGLPKKTPQPLSKRRIPHVKHTIIVASGKGGVGKSSVAVNLALALSRLNATPRVGLLDLDIFGPSTPKLLGLDKEGMEAELTSKGALKPLSNHGISSMSMGYLLQNGPGAQDTPVVWRGMMVQKATQQLLFDTDWRGLHERELDYLVVDMPPGTGDVPLTVGQLVQSSGAVIVTSPQDVALLDTRKGIATFRKLNIEILGMMLNMSHFLCDSCSHPHELFGDVSNYDRALRELGMNDLGRLPLSKEVSSGGDRGQPLMSMDGSGKGVQGHALSNGASEAQNIFNRAAQSLFSKLPI</sequence>
<dbReference type="GO" id="GO:0051539">
    <property type="term" value="F:4 iron, 4 sulfur cluster binding"/>
    <property type="evidence" value="ECO:0007669"/>
    <property type="project" value="TreeGrafter"/>
</dbReference>
<keyword evidence="2" id="KW-0547">Nucleotide-binding</keyword>
<dbReference type="InterPro" id="IPR033756">
    <property type="entry name" value="YlxH/NBP35"/>
</dbReference>
<dbReference type="OrthoDB" id="1741334at2759"/>
<dbReference type="GO" id="GO:0016226">
    <property type="term" value="P:iron-sulfur cluster assembly"/>
    <property type="evidence" value="ECO:0007669"/>
    <property type="project" value="InterPro"/>
</dbReference>
<accession>A0A4T0FJH7</accession>
<evidence type="ECO:0000256" key="5">
    <source>
        <dbReference type="ARBA" id="ARBA00023014"/>
    </source>
</evidence>
<evidence type="ECO:0000256" key="1">
    <source>
        <dbReference type="ARBA" id="ARBA00022723"/>
    </source>
</evidence>
<dbReference type="AlphaFoldDB" id="A0A4T0FJH7"/>
<reference evidence="8 9" key="1">
    <citation type="submission" date="2019-03" db="EMBL/GenBank/DDBJ databases">
        <title>Sequencing 23 genomes of Wallemia ichthyophaga.</title>
        <authorList>
            <person name="Gostincar C."/>
        </authorList>
    </citation>
    <scope>NUCLEOTIDE SEQUENCE [LARGE SCALE GENOMIC DNA]</scope>
    <source>
        <strain evidence="8 9">EXF-5753</strain>
    </source>
</reference>
<dbReference type="GO" id="GO:0032981">
    <property type="term" value="P:mitochondrial respiratory chain complex I assembly"/>
    <property type="evidence" value="ECO:0007669"/>
    <property type="project" value="TreeGrafter"/>
</dbReference>
<dbReference type="FunFam" id="3.40.50.300:FF:001119">
    <property type="entry name" value="Iron-sulfur cluster carrier protein"/>
    <property type="match status" value="1"/>
</dbReference>
<dbReference type="GO" id="GO:0046872">
    <property type="term" value="F:metal ion binding"/>
    <property type="evidence" value="ECO:0007669"/>
    <property type="project" value="UniProtKB-KW"/>
</dbReference>
<keyword evidence="4" id="KW-0408">Iron</keyword>
<evidence type="ECO:0000256" key="6">
    <source>
        <dbReference type="ARBA" id="ARBA00024036"/>
    </source>
</evidence>
<dbReference type="SUPFAM" id="SSF52540">
    <property type="entry name" value="P-loop containing nucleoside triphosphate hydrolases"/>
    <property type="match status" value="1"/>
</dbReference>
<name>A0A4T0FJH7_9BASI</name>
<keyword evidence="9" id="KW-1185">Reference proteome</keyword>
<evidence type="ECO:0000313" key="9">
    <source>
        <dbReference type="Proteomes" id="UP000310189"/>
    </source>
</evidence>
<evidence type="ECO:0008006" key="10">
    <source>
        <dbReference type="Google" id="ProtNLM"/>
    </source>
</evidence>
<dbReference type="Gene3D" id="3.40.50.300">
    <property type="entry name" value="P-loop containing nucleotide triphosphate hydrolases"/>
    <property type="match status" value="1"/>
</dbReference>
<evidence type="ECO:0000313" key="8">
    <source>
        <dbReference type="EMBL" id="TIA88431.1"/>
    </source>
</evidence>
<evidence type="ECO:0000256" key="2">
    <source>
        <dbReference type="ARBA" id="ARBA00022741"/>
    </source>
</evidence>
<evidence type="ECO:0000256" key="3">
    <source>
        <dbReference type="ARBA" id="ARBA00022840"/>
    </source>
</evidence>
<gene>
    <name evidence="8" type="ORF">E3P99_02611</name>
</gene>
<protein>
    <recommendedName>
        <fullName evidence="10">P-loop containing nucleoside triphosphate hydrolase protein</fullName>
    </recommendedName>
</protein>
<dbReference type="HAMAP" id="MF_02040">
    <property type="entry name" value="Mrp_NBP35"/>
    <property type="match status" value="1"/>
</dbReference>